<dbReference type="EMBL" id="NEMB01000003">
    <property type="protein sequence ID" value="PQQ65842.1"/>
    <property type="molecule type" value="Genomic_DNA"/>
</dbReference>
<evidence type="ECO:0000313" key="11">
    <source>
        <dbReference type="Proteomes" id="UP000233534"/>
    </source>
</evidence>
<evidence type="ECO:0000256" key="8">
    <source>
        <dbReference type="SAM" id="Phobius"/>
    </source>
</evidence>
<reference evidence="10 12" key="2">
    <citation type="journal article" date="2018" name="Syst. Appl. Microbiol.">
        <title>Characterization and high-quality draft genome sequence of Herbivorax saccincola A7, an anaerobic, alkaliphilic, thermophilic, cellulolytic, and xylanolytic bacterium.</title>
        <authorList>
            <person name="Aikawa S."/>
            <person name="Baramee S."/>
            <person name="Sermsathanaswadi J."/>
            <person name="Thianheng P."/>
            <person name="Tachaapaikoon C."/>
            <person name="Shikata A."/>
            <person name="Waeonukul R."/>
            <person name="Pason P."/>
            <person name="Ratanakhanokchai K."/>
            <person name="Kosugi A."/>
        </authorList>
    </citation>
    <scope>NUCLEOTIDE SEQUENCE [LARGE SCALE GENOMIC DNA]</scope>
    <source>
        <strain evidence="10 12">A7</strain>
    </source>
</reference>
<feature type="transmembrane region" description="Helical" evidence="8">
    <location>
        <begin position="28"/>
        <end position="52"/>
    </location>
</feature>
<sequence>MRFIQAMSYKGADYLMKQRQENHEKRRVYYYGFQILIGGMVKLILLTLLALITQTLKSSIVIVLIFSSFRMLAGGYHMDTYGKCIGVSVGLFIIAGMVSTYTYQQWPTYSIIALIGIVFIISIISVIKWAPSDNPNRPITDEKEFLRFKRLSIVYVVVWGGAVLTALYYNYNMYVLAACFGLLLEVFSITPLGHKFFDTVKNSFNKKKKRKVSH</sequence>
<evidence type="ECO:0000256" key="6">
    <source>
        <dbReference type="ARBA" id="ARBA00022989"/>
    </source>
</evidence>
<feature type="transmembrane region" description="Helical" evidence="8">
    <location>
        <begin position="109"/>
        <end position="130"/>
    </location>
</feature>
<keyword evidence="5" id="KW-0378">Hydrolase</keyword>
<evidence type="ECO:0000256" key="1">
    <source>
        <dbReference type="ARBA" id="ARBA00022475"/>
    </source>
</evidence>
<evidence type="ECO:0000313" key="12">
    <source>
        <dbReference type="Proteomes" id="UP000239720"/>
    </source>
</evidence>
<name>A0A2K9EM27_9FIRM</name>
<accession>A0A2K9EM27</accession>
<organism evidence="9 11">
    <name type="scientific">Acetivibrio saccincola</name>
    <dbReference type="NCBI Taxonomy" id="1677857"/>
    <lineage>
        <taxon>Bacteria</taxon>
        <taxon>Bacillati</taxon>
        <taxon>Bacillota</taxon>
        <taxon>Clostridia</taxon>
        <taxon>Eubacteriales</taxon>
        <taxon>Oscillospiraceae</taxon>
        <taxon>Acetivibrio</taxon>
    </lineage>
</organism>
<dbReference type="RefSeq" id="WP_101303947.1">
    <property type="nucleotide sequence ID" value="NZ_CP025197.1"/>
</dbReference>
<dbReference type="OrthoDB" id="2854767at2"/>
<evidence type="ECO:0000256" key="7">
    <source>
        <dbReference type="ARBA" id="ARBA00023136"/>
    </source>
</evidence>
<keyword evidence="3" id="KW-0645">Protease</keyword>
<dbReference type="GO" id="GO:0009372">
    <property type="term" value="P:quorum sensing"/>
    <property type="evidence" value="ECO:0007669"/>
    <property type="project" value="UniProtKB-KW"/>
</dbReference>
<reference evidence="9 11" key="1">
    <citation type="submission" date="2017-12" db="EMBL/GenBank/DDBJ databases">
        <title>Complete genome sequence of Herbivorax saccincola GGR1, a novel Cellulosome-producing hydrolytic bacterium in a thermophilic biogas plant, established by Illumina and Nanopore MinION sequencing.</title>
        <authorList>
            <person name="Pechtl A."/>
            <person name="Ruckert C."/>
            <person name="Koeck D.E."/>
            <person name="Maus I."/>
            <person name="Winkler A."/>
            <person name="Kalinowski J."/>
            <person name="Puhler A."/>
            <person name="Schwarz W.W."/>
            <person name="Zverlov V.V."/>
            <person name="Schluter A."/>
            <person name="Liebl W."/>
        </authorList>
    </citation>
    <scope>NUCLEOTIDE SEQUENCE [LARGE SCALE GENOMIC DNA]</scope>
    <source>
        <strain evidence="9">GGR1</strain>
        <strain evidence="11">SR1</strain>
    </source>
</reference>
<feature type="transmembrane region" description="Helical" evidence="8">
    <location>
        <begin position="58"/>
        <end position="77"/>
    </location>
</feature>
<keyword evidence="1" id="KW-1003">Cell membrane</keyword>
<proteinExistence type="predicted"/>
<keyword evidence="2" id="KW-0673">Quorum sensing</keyword>
<dbReference type="GO" id="GO:0006508">
    <property type="term" value="P:proteolysis"/>
    <property type="evidence" value="ECO:0007669"/>
    <property type="project" value="UniProtKB-KW"/>
</dbReference>
<keyword evidence="11" id="KW-1185">Reference proteome</keyword>
<dbReference type="AlphaFoldDB" id="A0A2K9EM27"/>
<dbReference type="Proteomes" id="UP000239720">
    <property type="component" value="Unassembled WGS sequence"/>
</dbReference>
<dbReference type="Proteomes" id="UP000233534">
    <property type="component" value="Chromosome"/>
</dbReference>
<protein>
    <submittedName>
        <fullName evidence="10">Accessory regulator AgrB</fullName>
    </submittedName>
    <submittedName>
        <fullName evidence="9">Putative accessory gene regulator protein</fullName>
    </submittedName>
</protein>
<evidence type="ECO:0000256" key="5">
    <source>
        <dbReference type="ARBA" id="ARBA00022801"/>
    </source>
</evidence>
<feature type="transmembrane region" description="Helical" evidence="8">
    <location>
        <begin position="151"/>
        <end position="169"/>
    </location>
</feature>
<evidence type="ECO:0000256" key="3">
    <source>
        <dbReference type="ARBA" id="ARBA00022670"/>
    </source>
</evidence>
<evidence type="ECO:0000313" key="10">
    <source>
        <dbReference type="EMBL" id="PQQ65842.1"/>
    </source>
</evidence>
<dbReference type="GO" id="GO:0016020">
    <property type="term" value="C:membrane"/>
    <property type="evidence" value="ECO:0007669"/>
    <property type="project" value="InterPro"/>
</dbReference>
<dbReference type="GO" id="GO:0008233">
    <property type="term" value="F:peptidase activity"/>
    <property type="evidence" value="ECO:0007669"/>
    <property type="project" value="UniProtKB-KW"/>
</dbReference>
<keyword evidence="4 8" id="KW-0812">Transmembrane</keyword>
<evidence type="ECO:0000256" key="2">
    <source>
        <dbReference type="ARBA" id="ARBA00022654"/>
    </source>
</evidence>
<keyword evidence="6 8" id="KW-1133">Transmembrane helix</keyword>
<dbReference type="InterPro" id="IPR006741">
    <property type="entry name" value="AgrB"/>
</dbReference>
<dbReference type="EMBL" id="CP025197">
    <property type="protein sequence ID" value="AUG59093.1"/>
    <property type="molecule type" value="Genomic_DNA"/>
</dbReference>
<dbReference type="SMART" id="SM00793">
    <property type="entry name" value="AgrB"/>
    <property type="match status" value="1"/>
</dbReference>
<keyword evidence="7 8" id="KW-0472">Membrane</keyword>
<dbReference type="KEGG" id="hsc:HVS_16270"/>
<dbReference type="Pfam" id="PF04647">
    <property type="entry name" value="AgrB"/>
    <property type="match status" value="1"/>
</dbReference>
<gene>
    <name evidence="10" type="ORF">B9R14_03045</name>
    <name evidence="9" type="ORF">HVS_16270</name>
</gene>
<evidence type="ECO:0000256" key="4">
    <source>
        <dbReference type="ARBA" id="ARBA00022692"/>
    </source>
</evidence>
<feature type="transmembrane region" description="Helical" evidence="8">
    <location>
        <begin position="175"/>
        <end position="197"/>
    </location>
</feature>
<evidence type="ECO:0000313" key="9">
    <source>
        <dbReference type="EMBL" id="AUG59093.1"/>
    </source>
</evidence>
<feature type="transmembrane region" description="Helical" evidence="8">
    <location>
        <begin position="84"/>
        <end position="103"/>
    </location>
</feature>